<feature type="transmembrane region" description="Helical" evidence="5">
    <location>
        <begin position="250"/>
        <end position="271"/>
    </location>
</feature>
<feature type="transmembrane region" description="Helical" evidence="5">
    <location>
        <begin position="347"/>
        <end position="365"/>
    </location>
</feature>
<feature type="transmembrane region" description="Helical" evidence="5">
    <location>
        <begin position="139"/>
        <end position="159"/>
    </location>
</feature>
<feature type="region of interest" description="Disordered" evidence="4">
    <location>
        <begin position="496"/>
        <end position="518"/>
    </location>
</feature>
<feature type="transmembrane region" description="Helical" evidence="5">
    <location>
        <begin position="291"/>
        <end position="309"/>
    </location>
</feature>
<feature type="repeat" description="TPR" evidence="3">
    <location>
        <begin position="415"/>
        <end position="448"/>
    </location>
</feature>
<dbReference type="PANTHER" id="PTHR44227:SF3">
    <property type="entry name" value="PROTEIN O-MANNOSYL-TRANSFERASE TMTC4"/>
    <property type="match status" value="1"/>
</dbReference>
<evidence type="ECO:0000313" key="6">
    <source>
        <dbReference type="EMBL" id="RJP75673.1"/>
    </source>
</evidence>
<feature type="transmembrane region" description="Helical" evidence="5">
    <location>
        <begin position="374"/>
        <end position="392"/>
    </location>
</feature>
<dbReference type="AlphaFoldDB" id="A0A419FAE5"/>
<feature type="transmembrane region" description="Helical" evidence="5">
    <location>
        <begin position="218"/>
        <end position="238"/>
    </location>
</feature>
<evidence type="ECO:0000256" key="5">
    <source>
        <dbReference type="SAM" id="Phobius"/>
    </source>
</evidence>
<evidence type="ECO:0000256" key="3">
    <source>
        <dbReference type="PROSITE-ProRule" id="PRU00339"/>
    </source>
</evidence>
<keyword evidence="5" id="KW-1133">Transmembrane helix</keyword>
<name>A0A419FAE5_9BACT</name>
<dbReference type="Pfam" id="PF13414">
    <property type="entry name" value="TPR_11"/>
    <property type="match status" value="1"/>
</dbReference>
<evidence type="ECO:0000313" key="7">
    <source>
        <dbReference type="Proteomes" id="UP000285961"/>
    </source>
</evidence>
<feature type="repeat" description="TPR" evidence="3">
    <location>
        <begin position="449"/>
        <end position="482"/>
    </location>
</feature>
<dbReference type="SUPFAM" id="SSF48452">
    <property type="entry name" value="TPR-like"/>
    <property type="match status" value="1"/>
</dbReference>
<feature type="transmembrane region" description="Helical" evidence="5">
    <location>
        <begin position="171"/>
        <end position="198"/>
    </location>
</feature>
<dbReference type="Proteomes" id="UP000285961">
    <property type="component" value="Unassembled WGS sequence"/>
</dbReference>
<accession>A0A419FAE5</accession>
<dbReference type="EMBL" id="QZKI01000001">
    <property type="protein sequence ID" value="RJP75673.1"/>
    <property type="molecule type" value="Genomic_DNA"/>
</dbReference>
<evidence type="ECO:0000256" key="2">
    <source>
        <dbReference type="ARBA" id="ARBA00022803"/>
    </source>
</evidence>
<keyword evidence="2 3" id="KW-0802">TPR repeat</keyword>
<feature type="transmembrane region" description="Helical" evidence="5">
    <location>
        <begin position="321"/>
        <end position="341"/>
    </location>
</feature>
<sequence length="518" mass="58402">MDKPRLPIAAFLLLILAIALVYANSLSVDFIYDDYAFVYNNEAIRTFTPIGKFLFSPEAFSHPVSGHVYRPLASFTFALNYALNGLNPFGYHLVNILLHALNVFLVFILLQQLGFQHQSSFVGALMFAVHAVHSEAVTWIAGRGNMLFLFFFLLAYVLYMRADSGSQRRRFLLTLVSAAAYGLSLLAKEMALPLPIILFGHDLYFRRDRDLKAMLQRAWRYLPFVCVALAYMYLRLQVLGRIAQVQYHGGSAYVTFLMMIKAVVVYMRLMALPTGLSLSRHFPPAYSILDASVIPCFLVVILGIAAAIFTFRRATYFSFALYWFGVTLLPVSNIIPVNAIVADRFLYGPSVGFCILVAFVTAAALRERHLKQALAMWALLVMVFFQMTLTIGRNNDWKNAYVLWSKTAESSPTSFVAFNNLGFEYMKRGQIVEAIEALSKALALKSDLPEAHANLARCYVRLGHIDQAIYHYRAALDLPDSPEQLRLELEQLLGREGSEGKNAQQTERPAFNSGLRQR</sequence>
<reference evidence="6 7" key="1">
    <citation type="journal article" date="2017" name="ISME J.">
        <title>Energy and carbon metabolisms in a deep terrestrial subsurface fluid microbial community.</title>
        <authorList>
            <person name="Momper L."/>
            <person name="Jungbluth S.P."/>
            <person name="Lee M.D."/>
            <person name="Amend J.P."/>
        </authorList>
    </citation>
    <scope>NUCLEOTIDE SEQUENCE [LARGE SCALE GENOMIC DNA]</scope>
    <source>
        <strain evidence="6">SURF_17</strain>
    </source>
</reference>
<keyword evidence="1" id="KW-0677">Repeat</keyword>
<keyword evidence="5" id="KW-0472">Membrane</keyword>
<dbReference type="SMART" id="SM00028">
    <property type="entry name" value="TPR"/>
    <property type="match status" value="2"/>
</dbReference>
<gene>
    <name evidence="6" type="ORF">C4532_00150</name>
</gene>
<proteinExistence type="predicted"/>
<dbReference type="PROSITE" id="PS50005">
    <property type="entry name" value="TPR"/>
    <property type="match status" value="2"/>
</dbReference>
<protein>
    <submittedName>
        <fullName evidence="6">Tetratricopeptide repeat protein</fullName>
    </submittedName>
</protein>
<dbReference type="PANTHER" id="PTHR44227">
    <property type="match status" value="1"/>
</dbReference>
<evidence type="ECO:0000256" key="4">
    <source>
        <dbReference type="SAM" id="MobiDB-lite"/>
    </source>
</evidence>
<keyword evidence="5" id="KW-0812">Transmembrane</keyword>
<organism evidence="6 7">
    <name type="scientific">Candidatus Abyssobacteria bacterium SURF_17</name>
    <dbReference type="NCBI Taxonomy" id="2093361"/>
    <lineage>
        <taxon>Bacteria</taxon>
        <taxon>Pseudomonadati</taxon>
        <taxon>Candidatus Hydrogenedentota</taxon>
        <taxon>Candidatus Abyssobacteria</taxon>
    </lineage>
</organism>
<feature type="transmembrane region" description="Helical" evidence="5">
    <location>
        <begin position="89"/>
        <end position="110"/>
    </location>
</feature>
<evidence type="ECO:0000256" key="1">
    <source>
        <dbReference type="ARBA" id="ARBA00022737"/>
    </source>
</evidence>
<dbReference type="Gene3D" id="1.25.40.10">
    <property type="entry name" value="Tetratricopeptide repeat domain"/>
    <property type="match status" value="1"/>
</dbReference>
<dbReference type="InterPro" id="IPR052346">
    <property type="entry name" value="O-mannosyl-transferase_TMTC"/>
</dbReference>
<dbReference type="InterPro" id="IPR019734">
    <property type="entry name" value="TPR_rpt"/>
</dbReference>
<comment type="caution">
    <text evidence="6">The sequence shown here is derived from an EMBL/GenBank/DDBJ whole genome shotgun (WGS) entry which is preliminary data.</text>
</comment>
<dbReference type="InterPro" id="IPR011990">
    <property type="entry name" value="TPR-like_helical_dom_sf"/>
</dbReference>